<dbReference type="Pfam" id="PF07019">
    <property type="entry name" value="EMC6"/>
    <property type="match status" value="1"/>
</dbReference>
<feature type="transmembrane region" description="Helical" evidence="9">
    <location>
        <begin position="41"/>
        <end position="68"/>
    </location>
</feature>
<evidence type="ECO:0000313" key="11">
    <source>
        <dbReference type="Proteomes" id="UP001152747"/>
    </source>
</evidence>
<evidence type="ECO:0000256" key="6">
    <source>
        <dbReference type="ARBA" id="ARBA00022989"/>
    </source>
</evidence>
<evidence type="ECO:0000256" key="7">
    <source>
        <dbReference type="ARBA" id="ARBA00023136"/>
    </source>
</evidence>
<comment type="caution">
    <text evidence="10">The sequence shown here is derived from an EMBL/GenBank/DDBJ whole genome shotgun (WGS) entry which is preliminary data.</text>
</comment>
<dbReference type="InterPro" id="IPR029008">
    <property type="entry name" value="EMC6-like"/>
</dbReference>
<dbReference type="GO" id="GO:0000045">
    <property type="term" value="P:autophagosome assembly"/>
    <property type="evidence" value="ECO:0007669"/>
    <property type="project" value="TreeGrafter"/>
</dbReference>
<proteinExistence type="inferred from homology"/>
<dbReference type="AlphaFoldDB" id="A0A9P1IPN5"/>
<protein>
    <recommendedName>
        <fullName evidence="3">ER membrane protein complex subunit 6</fullName>
    </recommendedName>
    <alternativeName>
        <fullName evidence="8">Transmembrane protein 93</fullName>
    </alternativeName>
</protein>
<keyword evidence="5" id="KW-0256">Endoplasmic reticulum</keyword>
<evidence type="ECO:0000256" key="3">
    <source>
        <dbReference type="ARBA" id="ARBA00020827"/>
    </source>
</evidence>
<comment type="subcellular location">
    <subcellularLocation>
        <location evidence="1">Endoplasmic reticulum membrane</location>
        <topology evidence="1">Multi-pass membrane protein</topology>
    </subcellularLocation>
</comment>
<keyword evidence="4 9" id="KW-0812">Transmembrane</keyword>
<dbReference type="Proteomes" id="UP001152747">
    <property type="component" value="Unassembled WGS sequence"/>
</dbReference>
<evidence type="ECO:0000256" key="4">
    <source>
        <dbReference type="ARBA" id="ARBA00022692"/>
    </source>
</evidence>
<feature type="transmembrane region" description="Helical" evidence="9">
    <location>
        <begin position="88"/>
        <end position="108"/>
    </location>
</feature>
<keyword evidence="11" id="KW-1185">Reference proteome</keyword>
<dbReference type="OrthoDB" id="16510at2759"/>
<dbReference type="GO" id="GO:0072546">
    <property type="term" value="C:EMC complex"/>
    <property type="evidence" value="ECO:0007669"/>
    <property type="project" value="InterPro"/>
</dbReference>
<evidence type="ECO:0000313" key="10">
    <source>
        <dbReference type="EMBL" id="CAI5448881.1"/>
    </source>
</evidence>
<organism evidence="10 11">
    <name type="scientific">Caenorhabditis angaria</name>
    <dbReference type="NCBI Taxonomy" id="860376"/>
    <lineage>
        <taxon>Eukaryota</taxon>
        <taxon>Metazoa</taxon>
        <taxon>Ecdysozoa</taxon>
        <taxon>Nematoda</taxon>
        <taxon>Chromadorea</taxon>
        <taxon>Rhabditida</taxon>
        <taxon>Rhabditina</taxon>
        <taxon>Rhabditomorpha</taxon>
        <taxon>Rhabditoidea</taxon>
        <taxon>Rhabditidae</taxon>
        <taxon>Peloderinae</taxon>
        <taxon>Caenorhabditis</taxon>
    </lineage>
</organism>
<evidence type="ECO:0000256" key="8">
    <source>
        <dbReference type="ARBA" id="ARBA00031072"/>
    </source>
</evidence>
<evidence type="ECO:0000256" key="5">
    <source>
        <dbReference type="ARBA" id="ARBA00022824"/>
    </source>
</evidence>
<evidence type="ECO:0000256" key="1">
    <source>
        <dbReference type="ARBA" id="ARBA00004477"/>
    </source>
</evidence>
<accession>A0A9P1IPN5</accession>
<dbReference type="InterPro" id="IPR008504">
    <property type="entry name" value="Emc6"/>
</dbReference>
<gene>
    <name evidence="10" type="ORF">CAMP_LOCUS11518</name>
</gene>
<evidence type="ECO:0000256" key="9">
    <source>
        <dbReference type="SAM" id="Phobius"/>
    </source>
</evidence>
<keyword evidence="7 9" id="KW-0472">Membrane</keyword>
<reference evidence="10" key="1">
    <citation type="submission" date="2022-11" db="EMBL/GenBank/DDBJ databases">
        <authorList>
            <person name="Kikuchi T."/>
        </authorList>
    </citation>
    <scope>NUCLEOTIDE SEQUENCE</scope>
    <source>
        <strain evidence="10">PS1010</strain>
    </source>
</reference>
<dbReference type="PANTHER" id="PTHR20994:SF0">
    <property type="entry name" value="ER MEMBRANE PROTEIN COMPLEX SUBUNIT 6"/>
    <property type="match status" value="1"/>
</dbReference>
<evidence type="ECO:0000256" key="2">
    <source>
        <dbReference type="ARBA" id="ARBA00009436"/>
    </source>
</evidence>
<dbReference type="PANTHER" id="PTHR20994">
    <property type="entry name" value="ER MEMBRANE PROTEIN COMPLEX SUBUNIT 6"/>
    <property type="match status" value="1"/>
</dbReference>
<dbReference type="EMBL" id="CANHGI010000004">
    <property type="protein sequence ID" value="CAI5448881.1"/>
    <property type="molecule type" value="Genomic_DNA"/>
</dbReference>
<comment type="similarity">
    <text evidence="2">Belongs to the EMC6 family.</text>
</comment>
<name>A0A9P1IPN5_9PELO</name>
<dbReference type="GO" id="GO:0034975">
    <property type="term" value="P:protein folding in endoplasmic reticulum"/>
    <property type="evidence" value="ECO:0007669"/>
    <property type="project" value="TreeGrafter"/>
</dbReference>
<keyword evidence="6 9" id="KW-1133">Transmembrane helix</keyword>
<sequence>MSESASKSDKKSDECYNATAITSNAESLEFGRTCQSCAAGIAAGILGLTGFNGFILFFLSVGVQALFWNIKAQGNWLNYFPERNSFTWSIGNGLFTFVLLWVFFYGMVHVY</sequence>